<dbReference type="EnsemblProtists" id="EKX49338">
    <property type="protein sequence ID" value="EKX49338"/>
    <property type="gene ID" value="GUITHDRAFT_136023"/>
</dbReference>
<evidence type="ECO:0000256" key="1">
    <source>
        <dbReference type="ARBA" id="ARBA00001933"/>
    </source>
</evidence>
<dbReference type="HOGENOM" id="CLU_710680_0_0_1"/>
<dbReference type="Pfam" id="PF00291">
    <property type="entry name" value="PALP"/>
    <property type="match status" value="1"/>
</dbReference>
<dbReference type="PaxDb" id="55529-EKX49338"/>
<evidence type="ECO:0000313" key="7">
    <source>
        <dbReference type="Proteomes" id="UP000011087"/>
    </source>
</evidence>
<dbReference type="OMA" id="VDHDAIC"/>
<protein>
    <recommendedName>
        <fullName evidence="4">Tryptophan synthase beta chain-like PALP domain-containing protein</fullName>
    </recommendedName>
</protein>
<evidence type="ECO:0000313" key="5">
    <source>
        <dbReference type="EMBL" id="EKX49338.1"/>
    </source>
</evidence>
<dbReference type="KEGG" id="gtt:GUITHDRAFT_136023"/>
<dbReference type="eggNOG" id="KOG1250">
    <property type="taxonomic scope" value="Eukaryota"/>
</dbReference>
<reference evidence="6" key="3">
    <citation type="submission" date="2016-03" db="UniProtKB">
        <authorList>
            <consortium name="EnsemblProtists"/>
        </authorList>
    </citation>
    <scope>IDENTIFICATION</scope>
</reference>
<dbReference type="Proteomes" id="UP000011087">
    <property type="component" value="Unassembled WGS sequence"/>
</dbReference>
<dbReference type="GeneID" id="17306068"/>
<dbReference type="GO" id="GO:0006567">
    <property type="term" value="P:L-threonine catabolic process"/>
    <property type="evidence" value="ECO:0007669"/>
    <property type="project" value="TreeGrafter"/>
</dbReference>
<evidence type="ECO:0000256" key="3">
    <source>
        <dbReference type="ARBA" id="ARBA00023239"/>
    </source>
</evidence>
<dbReference type="GO" id="GO:0003941">
    <property type="term" value="F:L-serine ammonia-lyase activity"/>
    <property type="evidence" value="ECO:0007669"/>
    <property type="project" value="TreeGrafter"/>
</dbReference>
<dbReference type="EMBL" id="JH992982">
    <property type="protein sequence ID" value="EKX49338.1"/>
    <property type="molecule type" value="Genomic_DNA"/>
</dbReference>
<dbReference type="SUPFAM" id="SSF53686">
    <property type="entry name" value="Tryptophan synthase beta subunit-like PLP-dependent enzymes"/>
    <property type="match status" value="1"/>
</dbReference>
<dbReference type="Gene3D" id="3.40.50.1100">
    <property type="match status" value="3"/>
</dbReference>
<evidence type="ECO:0000259" key="4">
    <source>
        <dbReference type="Pfam" id="PF00291"/>
    </source>
</evidence>
<dbReference type="GO" id="GO:0004794">
    <property type="term" value="F:threonine deaminase activity"/>
    <property type="evidence" value="ECO:0007669"/>
    <property type="project" value="TreeGrafter"/>
</dbReference>
<reference evidence="5 7" key="1">
    <citation type="journal article" date="2012" name="Nature">
        <title>Algal genomes reveal evolutionary mosaicism and the fate of nucleomorphs.</title>
        <authorList>
            <consortium name="DOE Joint Genome Institute"/>
            <person name="Curtis B.A."/>
            <person name="Tanifuji G."/>
            <person name="Burki F."/>
            <person name="Gruber A."/>
            <person name="Irimia M."/>
            <person name="Maruyama S."/>
            <person name="Arias M.C."/>
            <person name="Ball S.G."/>
            <person name="Gile G.H."/>
            <person name="Hirakawa Y."/>
            <person name="Hopkins J.F."/>
            <person name="Kuo A."/>
            <person name="Rensing S.A."/>
            <person name="Schmutz J."/>
            <person name="Symeonidi A."/>
            <person name="Elias M."/>
            <person name="Eveleigh R.J."/>
            <person name="Herman E.K."/>
            <person name="Klute M.J."/>
            <person name="Nakayama T."/>
            <person name="Obornik M."/>
            <person name="Reyes-Prieto A."/>
            <person name="Armbrust E.V."/>
            <person name="Aves S.J."/>
            <person name="Beiko R.G."/>
            <person name="Coutinho P."/>
            <person name="Dacks J.B."/>
            <person name="Durnford D.G."/>
            <person name="Fast N.M."/>
            <person name="Green B.R."/>
            <person name="Grisdale C.J."/>
            <person name="Hempel F."/>
            <person name="Henrissat B."/>
            <person name="Hoppner M.P."/>
            <person name="Ishida K."/>
            <person name="Kim E."/>
            <person name="Koreny L."/>
            <person name="Kroth P.G."/>
            <person name="Liu Y."/>
            <person name="Malik S.B."/>
            <person name="Maier U.G."/>
            <person name="McRose D."/>
            <person name="Mock T."/>
            <person name="Neilson J.A."/>
            <person name="Onodera N.T."/>
            <person name="Poole A.M."/>
            <person name="Pritham E.J."/>
            <person name="Richards T.A."/>
            <person name="Rocap G."/>
            <person name="Roy S.W."/>
            <person name="Sarai C."/>
            <person name="Schaack S."/>
            <person name="Shirato S."/>
            <person name="Slamovits C.H."/>
            <person name="Spencer D.F."/>
            <person name="Suzuki S."/>
            <person name="Worden A.Z."/>
            <person name="Zauner S."/>
            <person name="Barry K."/>
            <person name="Bell C."/>
            <person name="Bharti A.K."/>
            <person name="Crow J.A."/>
            <person name="Grimwood J."/>
            <person name="Kramer R."/>
            <person name="Lindquist E."/>
            <person name="Lucas S."/>
            <person name="Salamov A."/>
            <person name="McFadden G.I."/>
            <person name="Lane C.E."/>
            <person name="Keeling P.J."/>
            <person name="Gray M.W."/>
            <person name="Grigoriev I.V."/>
            <person name="Archibald J.M."/>
        </authorList>
    </citation>
    <scope>NUCLEOTIDE SEQUENCE</scope>
    <source>
        <strain evidence="5 7">CCMP2712</strain>
    </source>
</reference>
<feature type="domain" description="Tryptophan synthase beta chain-like PALP" evidence="4">
    <location>
        <begin position="38"/>
        <end position="291"/>
    </location>
</feature>
<dbReference type="OrthoDB" id="4418812at2759"/>
<dbReference type="InterPro" id="IPR050147">
    <property type="entry name" value="Ser/Thr_Dehydratase"/>
</dbReference>
<name>L1JMQ0_GUITC</name>
<dbReference type="GO" id="GO:0009097">
    <property type="term" value="P:isoleucine biosynthetic process"/>
    <property type="evidence" value="ECO:0007669"/>
    <property type="project" value="TreeGrafter"/>
</dbReference>
<dbReference type="PANTHER" id="PTHR48078:SF11">
    <property type="entry name" value="THREONINE DEHYDRATASE, MITOCHONDRIAL"/>
    <property type="match status" value="1"/>
</dbReference>
<evidence type="ECO:0000256" key="2">
    <source>
        <dbReference type="ARBA" id="ARBA00022898"/>
    </source>
</evidence>
<dbReference type="AlphaFoldDB" id="L1JMQ0"/>
<organism evidence="5">
    <name type="scientific">Guillardia theta (strain CCMP2712)</name>
    <name type="common">Cryptophyte</name>
    <dbReference type="NCBI Taxonomy" id="905079"/>
    <lineage>
        <taxon>Eukaryota</taxon>
        <taxon>Cryptophyceae</taxon>
        <taxon>Pyrenomonadales</taxon>
        <taxon>Geminigeraceae</taxon>
        <taxon>Guillardia</taxon>
    </lineage>
</organism>
<sequence>MPLPPRSRRGGGISANSNQEGIAYDWFLKQALLSQVYDLVKETPIQYLPVMSNELNNQIFAKREEMQTGFSFCTRGAHHLLLNLTLKTRPTGIVVASAGNYGNGVGLSAKYLGIDCVNVVPENSNAVKIRNLKRNSDVIAFGSNLAKMNGYTFVSLDDPLMIAGHATIAVEILRQSKQNFDYIFVPIGTGNLARAIGTYLKRLKPMTKIIGVAMQNSDLQSVFACDHTSLLNMLDDVVYVDSTEVKNSILDYYEDTRTVLEPYGALSIAAARKWLWREQVVNSRVLLLTTGSNVDLQDASTSQLDNPGRWDEEKVDEVASGAISHGIMPSSFVRFVPKQSKSCKYGLRIVQPQIIHSTPSKFTVGLGVSQISRWDAADHFANLVYEGRS</sequence>
<evidence type="ECO:0000313" key="6">
    <source>
        <dbReference type="EnsemblProtists" id="EKX49338"/>
    </source>
</evidence>
<keyword evidence="3" id="KW-0456">Lyase</keyword>
<dbReference type="InterPro" id="IPR001926">
    <property type="entry name" value="TrpB-like_PALP"/>
</dbReference>
<dbReference type="RefSeq" id="XP_005836318.1">
    <property type="nucleotide sequence ID" value="XM_005836261.1"/>
</dbReference>
<proteinExistence type="predicted"/>
<dbReference type="STRING" id="905079.L1JMQ0"/>
<comment type="cofactor">
    <cofactor evidence="1">
        <name>pyridoxal 5'-phosphate</name>
        <dbReference type="ChEBI" id="CHEBI:597326"/>
    </cofactor>
</comment>
<reference evidence="7" key="2">
    <citation type="submission" date="2012-11" db="EMBL/GenBank/DDBJ databases">
        <authorList>
            <person name="Kuo A."/>
            <person name="Curtis B.A."/>
            <person name="Tanifuji G."/>
            <person name="Burki F."/>
            <person name="Gruber A."/>
            <person name="Irimia M."/>
            <person name="Maruyama S."/>
            <person name="Arias M.C."/>
            <person name="Ball S.G."/>
            <person name="Gile G.H."/>
            <person name="Hirakawa Y."/>
            <person name="Hopkins J.F."/>
            <person name="Rensing S.A."/>
            <person name="Schmutz J."/>
            <person name="Symeonidi A."/>
            <person name="Elias M."/>
            <person name="Eveleigh R.J."/>
            <person name="Herman E.K."/>
            <person name="Klute M.J."/>
            <person name="Nakayama T."/>
            <person name="Obornik M."/>
            <person name="Reyes-Prieto A."/>
            <person name="Armbrust E.V."/>
            <person name="Aves S.J."/>
            <person name="Beiko R.G."/>
            <person name="Coutinho P."/>
            <person name="Dacks J.B."/>
            <person name="Durnford D.G."/>
            <person name="Fast N.M."/>
            <person name="Green B.R."/>
            <person name="Grisdale C."/>
            <person name="Hempe F."/>
            <person name="Henrissat B."/>
            <person name="Hoppner M.P."/>
            <person name="Ishida K.-I."/>
            <person name="Kim E."/>
            <person name="Koreny L."/>
            <person name="Kroth P.G."/>
            <person name="Liu Y."/>
            <person name="Malik S.-B."/>
            <person name="Maier U.G."/>
            <person name="McRose D."/>
            <person name="Mock T."/>
            <person name="Neilson J.A."/>
            <person name="Onodera N.T."/>
            <person name="Poole A.M."/>
            <person name="Pritham E.J."/>
            <person name="Richards T.A."/>
            <person name="Rocap G."/>
            <person name="Roy S.W."/>
            <person name="Sarai C."/>
            <person name="Schaack S."/>
            <person name="Shirato S."/>
            <person name="Slamovits C.H."/>
            <person name="Spencer D.F."/>
            <person name="Suzuki S."/>
            <person name="Worden A.Z."/>
            <person name="Zauner S."/>
            <person name="Barry K."/>
            <person name="Bell C."/>
            <person name="Bharti A.K."/>
            <person name="Crow J.A."/>
            <person name="Grimwood J."/>
            <person name="Kramer R."/>
            <person name="Lindquist E."/>
            <person name="Lucas S."/>
            <person name="Salamov A."/>
            <person name="McFadden G.I."/>
            <person name="Lane C.E."/>
            <person name="Keeling P.J."/>
            <person name="Gray M.W."/>
            <person name="Grigoriev I.V."/>
            <person name="Archibald J.M."/>
        </authorList>
    </citation>
    <scope>NUCLEOTIDE SEQUENCE</scope>
    <source>
        <strain evidence="7">CCMP2712</strain>
    </source>
</reference>
<keyword evidence="2" id="KW-0663">Pyridoxal phosphate</keyword>
<dbReference type="GO" id="GO:0006565">
    <property type="term" value="P:L-serine catabolic process"/>
    <property type="evidence" value="ECO:0007669"/>
    <property type="project" value="TreeGrafter"/>
</dbReference>
<dbReference type="InterPro" id="IPR036052">
    <property type="entry name" value="TrpB-like_PALP_sf"/>
</dbReference>
<keyword evidence="7" id="KW-1185">Reference proteome</keyword>
<gene>
    <name evidence="5" type="ORF">GUITHDRAFT_136023</name>
</gene>
<accession>L1JMQ0</accession>
<dbReference type="PANTHER" id="PTHR48078">
    <property type="entry name" value="THREONINE DEHYDRATASE, MITOCHONDRIAL-RELATED"/>
    <property type="match status" value="1"/>
</dbReference>